<evidence type="ECO:0000313" key="3">
    <source>
        <dbReference type="EnsemblMetazoa" id="XP_029348270.1"/>
    </source>
</evidence>
<organism evidence="3 4">
    <name type="scientific">Acyrthosiphon pisum</name>
    <name type="common">Pea aphid</name>
    <dbReference type="NCBI Taxonomy" id="7029"/>
    <lineage>
        <taxon>Eukaryota</taxon>
        <taxon>Metazoa</taxon>
        <taxon>Ecdysozoa</taxon>
        <taxon>Arthropoda</taxon>
        <taxon>Hexapoda</taxon>
        <taxon>Insecta</taxon>
        <taxon>Pterygota</taxon>
        <taxon>Neoptera</taxon>
        <taxon>Paraneoptera</taxon>
        <taxon>Hemiptera</taxon>
        <taxon>Sternorrhyncha</taxon>
        <taxon>Aphidomorpha</taxon>
        <taxon>Aphidoidea</taxon>
        <taxon>Aphididae</taxon>
        <taxon>Macrosiphini</taxon>
        <taxon>Acyrthosiphon</taxon>
    </lineage>
</organism>
<protein>
    <recommendedName>
        <fullName evidence="2">DUF4371 domain-containing protein</fullName>
    </recommendedName>
</protein>
<dbReference type="GeneID" id="115034896"/>
<dbReference type="InterPro" id="IPR012337">
    <property type="entry name" value="RNaseH-like_sf"/>
</dbReference>
<dbReference type="SUPFAM" id="SSF53098">
    <property type="entry name" value="Ribonuclease H-like"/>
    <property type="match status" value="1"/>
</dbReference>
<evidence type="ECO:0000256" key="1">
    <source>
        <dbReference type="SAM" id="MobiDB-lite"/>
    </source>
</evidence>
<dbReference type="SUPFAM" id="SSF56104">
    <property type="entry name" value="SAICAR synthase-like"/>
    <property type="match status" value="1"/>
</dbReference>
<dbReference type="InterPro" id="IPR027484">
    <property type="entry name" value="PInositol-4-P-5-kinase_N"/>
</dbReference>
<feature type="domain" description="DUF4371" evidence="2">
    <location>
        <begin position="27"/>
        <end position="205"/>
    </location>
</feature>
<accession>A0A8R2JX48</accession>
<sequence>MKSRGALTNRIDTELLSQINDEVDYWKNVLKRVVVVVKTLAIRGLAFRGNSEKIGCPHNGNFLMSMELIAQFDPFLASHISKYANKGKGSTSYLSFHTYEQFITVMSDKLLENILKEVQTAKYFSIIVDSTPDISHTDQLSFVIRYVLDGYPKERFMCFLENTRHKSEQLADSVLTTLALYNIDLANLRGQSYDNASNMSGAYSGLQARIKEVNPLAEYSPCAAHSLNLVGSCAANCCEEACHFFELLQAVYCFFTASTHRWEMLNAKVTLKGLSETRWSAREDTCRSLNKNWDLVIGVLKTILDDTSQKPTTRCEAKGLLQKLNRLECALMAVFWGDVLEILNKKSYNLNRFMDYESSAKDLSGLSDYKDNEKRKRRRKLPHGETRSNEVTLSGREHFIVMTYFFILDNLQSELQKRKSAYDDLHSNNEIRKSAKELCEAYPNDLNISLVSEVVQLQGHIHSLGTSGNNPQTILELMLWIRRKTLRNLWANDNDEEFKQELVVDNGGESLTEQTEQQICQIMGSIQLGIKHEIECMTSKPELNSFPDDVKDISTKVFYSWHDTNNNIQYPNFSFSTYAPLTFHYFRGLFGIDARDYLTSFCSSPLHELSNPGA</sequence>
<dbReference type="KEGG" id="api:115034896"/>
<dbReference type="PANTHER" id="PTHR45749">
    <property type="match status" value="1"/>
</dbReference>
<evidence type="ECO:0000313" key="4">
    <source>
        <dbReference type="Proteomes" id="UP000007819"/>
    </source>
</evidence>
<feature type="region of interest" description="Disordered" evidence="1">
    <location>
        <begin position="367"/>
        <end position="388"/>
    </location>
</feature>
<dbReference type="InterPro" id="IPR025398">
    <property type="entry name" value="DUF4371"/>
</dbReference>
<dbReference type="OrthoDB" id="6623035at2759"/>
<reference evidence="4" key="1">
    <citation type="submission" date="2010-06" db="EMBL/GenBank/DDBJ databases">
        <authorList>
            <person name="Jiang H."/>
            <person name="Abraham K."/>
            <person name="Ali S."/>
            <person name="Alsbrooks S.L."/>
            <person name="Anim B.N."/>
            <person name="Anosike U.S."/>
            <person name="Attaway T."/>
            <person name="Bandaranaike D.P."/>
            <person name="Battles P.K."/>
            <person name="Bell S.N."/>
            <person name="Bell A.V."/>
            <person name="Beltran B."/>
            <person name="Bickham C."/>
            <person name="Bustamante Y."/>
            <person name="Caleb T."/>
            <person name="Canada A."/>
            <person name="Cardenas V."/>
            <person name="Carter K."/>
            <person name="Chacko J."/>
            <person name="Chandrabose M.N."/>
            <person name="Chavez D."/>
            <person name="Chavez A."/>
            <person name="Chen L."/>
            <person name="Chu H.-S."/>
            <person name="Claassen K.J."/>
            <person name="Cockrell R."/>
            <person name="Collins M."/>
            <person name="Cooper J.A."/>
            <person name="Cree A."/>
            <person name="Curry S.M."/>
            <person name="Da Y."/>
            <person name="Dao M.D."/>
            <person name="Das B."/>
            <person name="Davila M.-L."/>
            <person name="Davy-Carroll L."/>
            <person name="Denson S."/>
            <person name="Dinh H."/>
            <person name="Ebong V.E."/>
            <person name="Edwards J.R."/>
            <person name="Egan A."/>
            <person name="El-Daye J."/>
            <person name="Escobedo L."/>
            <person name="Fernandez S."/>
            <person name="Fernando P.R."/>
            <person name="Flagg N."/>
            <person name="Forbes L.D."/>
            <person name="Fowler R.G."/>
            <person name="Fu Q."/>
            <person name="Gabisi R.A."/>
            <person name="Ganer J."/>
            <person name="Garbino Pronczuk A."/>
            <person name="Garcia R.M."/>
            <person name="Garner T."/>
            <person name="Garrett T.E."/>
            <person name="Gonzalez D.A."/>
            <person name="Hamid H."/>
            <person name="Hawkins E.S."/>
            <person name="Hirani K."/>
            <person name="Hogues M.E."/>
            <person name="Hollins B."/>
            <person name="Hsiao C.-H."/>
            <person name="Jabil R."/>
            <person name="James M.L."/>
            <person name="Jhangiani S.N."/>
            <person name="Johnson B."/>
            <person name="Johnson Q."/>
            <person name="Joshi V."/>
            <person name="Kalu J.B."/>
            <person name="Kam C."/>
            <person name="Kashfia A."/>
            <person name="Keebler J."/>
            <person name="Kisamo H."/>
            <person name="Kovar C.L."/>
            <person name="Lago L.A."/>
            <person name="Lai C.-Y."/>
            <person name="Laidlaw J."/>
            <person name="Lara F."/>
            <person name="Le T.-K."/>
            <person name="Lee S.L."/>
            <person name="Legall F.H."/>
            <person name="Lemon S.J."/>
            <person name="Lewis L.R."/>
            <person name="Li B."/>
            <person name="Liu Y."/>
            <person name="Liu Y.-S."/>
            <person name="Lopez J."/>
            <person name="Lozado R.J."/>
            <person name="Lu J."/>
            <person name="Madu R.C."/>
            <person name="Maheshwari M."/>
            <person name="Maheshwari R."/>
            <person name="Malloy K."/>
            <person name="Martinez E."/>
            <person name="Mathew T."/>
            <person name="Mercado I.C."/>
            <person name="Mercado C."/>
            <person name="Meyer B."/>
            <person name="Montgomery K."/>
            <person name="Morgan M.B."/>
            <person name="Munidasa M."/>
            <person name="Nazareth L.V."/>
            <person name="Nelson J."/>
            <person name="Ng B.M."/>
            <person name="Nguyen N.B."/>
            <person name="Nguyen P.Q."/>
            <person name="Nguyen T."/>
            <person name="Obregon M."/>
            <person name="Okwuonu G.O."/>
            <person name="Onwere C.G."/>
            <person name="Orozco G."/>
            <person name="Parra A."/>
            <person name="Patel S."/>
            <person name="Patil S."/>
            <person name="Perez A."/>
            <person name="Perez Y."/>
            <person name="Pham C."/>
            <person name="Primus E.L."/>
            <person name="Pu L.-L."/>
            <person name="Puazo M."/>
            <person name="Qin X."/>
            <person name="Quiroz J.B."/>
            <person name="Reese J."/>
            <person name="Richards S."/>
            <person name="Rives C.M."/>
            <person name="Robberts R."/>
            <person name="Ruiz S.J."/>
            <person name="Ruiz M.J."/>
            <person name="Santibanez J."/>
            <person name="Schneider B.W."/>
            <person name="Sisson I."/>
            <person name="Smith M."/>
            <person name="Sodergren E."/>
            <person name="Song X.-Z."/>
            <person name="Song B.B."/>
            <person name="Summersgill H."/>
            <person name="Thelus R."/>
            <person name="Thornton R.D."/>
            <person name="Trejos Z.Y."/>
            <person name="Usmani K."/>
            <person name="Vattathil S."/>
            <person name="Villasana D."/>
            <person name="Walker D.L."/>
            <person name="Wang S."/>
            <person name="Wang K."/>
            <person name="White C.S."/>
            <person name="Williams A.C."/>
            <person name="Williamson J."/>
            <person name="Wilson K."/>
            <person name="Woghiren I.O."/>
            <person name="Woodworth J.R."/>
            <person name="Worley K.C."/>
            <person name="Wright R.A."/>
            <person name="Wu W."/>
            <person name="Young L."/>
            <person name="Zhang L."/>
            <person name="Zhang J."/>
            <person name="Zhu Y."/>
            <person name="Muzny D.M."/>
            <person name="Weinstock G."/>
            <person name="Gibbs R.A."/>
        </authorList>
    </citation>
    <scope>NUCLEOTIDE SEQUENCE [LARGE SCALE GENOMIC DNA]</scope>
    <source>
        <strain evidence="4">LSR1</strain>
    </source>
</reference>
<dbReference type="PANTHER" id="PTHR45749:SF23">
    <property type="entry name" value="ZINC FINGER MYM-TYPE PROTEIN 1-LIKE"/>
    <property type="match status" value="1"/>
</dbReference>
<dbReference type="Gene3D" id="3.30.800.10">
    <property type="entry name" value="Phosphatidylinositol Phosphate Kinase II Beta"/>
    <property type="match status" value="1"/>
</dbReference>
<proteinExistence type="predicted"/>
<name>A0A8R2JX48_ACYPI</name>
<keyword evidence="4" id="KW-1185">Reference proteome</keyword>
<reference evidence="3" key="2">
    <citation type="submission" date="2022-06" db="UniProtKB">
        <authorList>
            <consortium name="EnsemblMetazoa"/>
        </authorList>
    </citation>
    <scope>IDENTIFICATION</scope>
</reference>
<evidence type="ECO:0000259" key="2">
    <source>
        <dbReference type="Pfam" id="PF14291"/>
    </source>
</evidence>
<dbReference type="RefSeq" id="XP_029348270.1">
    <property type="nucleotide sequence ID" value="XM_029492410.1"/>
</dbReference>
<dbReference type="Proteomes" id="UP000007819">
    <property type="component" value="Unassembled WGS sequence"/>
</dbReference>
<dbReference type="AlphaFoldDB" id="A0A8R2JX48"/>
<dbReference type="EnsemblMetazoa" id="XM_029492410.1">
    <property type="protein sequence ID" value="XP_029348270.1"/>
    <property type="gene ID" value="LOC115034896"/>
</dbReference>
<dbReference type="Pfam" id="PF14291">
    <property type="entry name" value="DUF4371"/>
    <property type="match status" value="1"/>
</dbReference>